<dbReference type="Proteomes" id="UP000193067">
    <property type="component" value="Unassembled WGS sequence"/>
</dbReference>
<name>A0A1Y2IM58_TRAC3</name>
<reference evidence="1 2" key="1">
    <citation type="journal article" date="2015" name="Biotechnol. Biofuels">
        <title>Enhanced degradation of softwood versus hardwood by the white-rot fungus Pycnoporus coccineus.</title>
        <authorList>
            <person name="Couturier M."/>
            <person name="Navarro D."/>
            <person name="Chevret D."/>
            <person name="Henrissat B."/>
            <person name="Piumi F."/>
            <person name="Ruiz-Duenas F.J."/>
            <person name="Martinez A.T."/>
            <person name="Grigoriev I.V."/>
            <person name="Riley R."/>
            <person name="Lipzen A."/>
            <person name="Berrin J.G."/>
            <person name="Master E.R."/>
            <person name="Rosso M.N."/>
        </authorList>
    </citation>
    <scope>NUCLEOTIDE SEQUENCE [LARGE SCALE GENOMIC DNA]</scope>
    <source>
        <strain evidence="1 2">BRFM310</strain>
    </source>
</reference>
<sequence length="89" mass="9560">MLALAATALEAVLSDHVTRATGDFGISMANPYGEHLATAIDFRIKKPGPYHELTHRLFLACSAAHSSSIQAARGGQRGRARVDWDNIAD</sequence>
<evidence type="ECO:0000313" key="1">
    <source>
        <dbReference type="EMBL" id="OSD02200.1"/>
    </source>
</evidence>
<accession>A0A1Y2IM58</accession>
<keyword evidence="2" id="KW-1185">Reference proteome</keyword>
<protein>
    <submittedName>
        <fullName evidence="1">Uncharacterized protein</fullName>
    </submittedName>
</protein>
<gene>
    <name evidence="1" type="ORF">PYCCODRAFT_410012</name>
</gene>
<dbReference type="EMBL" id="KZ084106">
    <property type="protein sequence ID" value="OSD02200.1"/>
    <property type="molecule type" value="Genomic_DNA"/>
</dbReference>
<proteinExistence type="predicted"/>
<evidence type="ECO:0000313" key="2">
    <source>
        <dbReference type="Proteomes" id="UP000193067"/>
    </source>
</evidence>
<dbReference type="AlphaFoldDB" id="A0A1Y2IM58"/>
<organism evidence="1 2">
    <name type="scientific">Trametes coccinea (strain BRFM310)</name>
    <name type="common">Pycnoporus coccineus</name>
    <dbReference type="NCBI Taxonomy" id="1353009"/>
    <lineage>
        <taxon>Eukaryota</taxon>
        <taxon>Fungi</taxon>
        <taxon>Dikarya</taxon>
        <taxon>Basidiomycota</taxon>
        <taxon>Agaricomycotina</taxon>
        <taxon>Agaricomycetes</taxon>
        <taxon>Polyporales</taxon>
        <taxon>Polyporaceae</taxon>
        <taxon>Trametes</taxon>
    </lineage>
</organism>